<dbReference type="Proteomes" id="UP000185739">
    <property type="component" value="Chromosome"/>
</dbReference>
<dbReference type="Pfam" id="PF12225">
    <property type="entry name" value="DUF5981"/>
    <property type="match status" value="1"/>
</dbReference>
<evidence type="ECO:0000256" key="7">
    <source>
        <dbReference type="ARBA" id="ARBA00034478"/>
    </source>
</evidence>
<sequence length="486" mass="52541">MYSVRLWSVRNARALHRLYAFFSRLAPRLAPLVRRIGVQHVETVLRPLEQGAKNVFFDCRMCGQCVLSSTGMACPMNCAKQMRNGPCGGVRADGHCEVEPGMRCVWVEATEGTKRIAADHLAHPTPLLPAIDQRRRGRSTWLEVVHGRPAPVFQPPVGERITPEGEQSQFERSCASGRPVVTVEIAPPDSADPAALLARAELFRGLVDAMNITDGAGGNCHMSSVAASAILATHGFEPVYQIACRDRNRIAIQGDLLGAAALGVKNILCLTGDDVSRGDHPQAKPVFDLDAVSLLHVARGMCDRGEFASGRKLEQAPDLFIGATVNPFVPPYVDRVANLEKKIRAGARFIQTQFCFDVERFADFMTEVRRRGLHRQAHILVGVGTLGSAKALRWMANNVPGVCIPEALLARIEAAPDQKAEAKQVCIEIIRAVTAIEGVAGVHLMGHRNEAVLARIIVDAGLRAPPPTMDEADPAAAPATSRRAAA</sequence>
<evidence type="ECO:0000256" key="8">
    <source>
        <dbReference type="ARBA" id="ARBA00048628"/>
    </source>
</evidence>
<evidence type="ECO:0000313" key="13">
    <source>
        <dbReference type="Proteomes" id="UP000185739"/>
    </source>
</evidence>
<reference evidence="12 13" key="1">
    <citation type="submission" date="2016-12" db="EMBL/GenBank/DDBJ databases">
        <title>Complete genome sequence of Thauera chlorobenzoica, a Betaproteobacterium degrading haloaromatics anaerobically to CO2 and halides.</title>
        <authorList>
            <person name="Goris T."/>
            <person name="Mergelsberg M."/>
            <person name="Boll M."/>
        </authorList>
    </citation>
    <scope>NUCLEOTIDE SEQUENCE [LARGE SCALE GENOMIC DNA]</scope>
    <source>
        <strain evidence="12 13">3CB1</strain>
    </source>
</reference>
<evidence type="ECO:0000256" key="5">
    <source>
        <dbReference type="ARBA" id="ARBA00022827"/>
    </source>
</evidence>
<evidence type="ECO:0000256" key="9">
    <source>
        <dbReference type="RuleBase" id="RU003862"/>
    </source>
</evidence>
<dbReference type="Pfam" id="PF02219">
    <property type="entry name" value="MTHFR"/>
    <property type="match status" value="1"/>
</dbReference>
<dbReference type="GO" id="GO:0071949">
    <property type="term" value="F:FAD binding"/>
    <property type="evidence" value="ECO:0007669"/>
    <property type="project" value="TreeGrafter"/>
</dbReference>
<dbReference type="AlphaFoldDB" id="A0A1H5XF45"/>
<dbReference type="RefSeq" id="WP_083945236.1">
    <property type="nucleotide sequence ID" value="NZ_CP018839.1"/>
</dbReference>
<evidence type="ECO:0000256" key="4">
    <source>
        <dbReference type="ARBA" id="ARBA00022630"/>
    </source>
</evidence>
<protein>
    <recommendedName>
        <fullName evidence="9">Methylenetetrahydrofolate reductase</fullName>
    </recommendedName>
</protein>
<evidence type="ECO:0000256" key="1">
    <source>
        <dbReference type="ARBA" id="ARBA00001974"/>
    </source>
</evidence>
<comment type="pathway">
    <text evidence="7">Amino-acid biosynthesis; L-methionine biosynthesis via de novo pathway.</text>
</comment>
<evidence type="ECO:0000256" key="3">
    <source>
        <dbReference type="ARBA" id="ARBA00006743"/>
    </source>
</evidence>
<dbReference type="InterPro" id="IPR003171">
    <property type="entry name" value="Mehydrof_redctse-like"/>
</dbReference>
<evidence type="ECO:0000256" key="2">
    <source>
        <dbReference type="ARBA" id="ARBA00004777"/>
    </source>
</evidence>
<comment type="catalytic activity">
    <reaction evidence="8">
        <text>(6S)-5-methyl-5,6,7,8-tetrahydrofolate + NAD(+) = (6R)-5,10-methylene-5,6,7,8-tetrahydrofolate + NADH + H(+)</text>
        <dbReference type="Rhea" id="RHEA:19821"/>
        <dbReference type="ChEBI" id="CHEBI:15378"/>
        <dbReference type="ChEBI" id="CHEBI:15636"/>
        <dbReference type="ChEBI" id="CHEBI:18608"/>
        <dbReference type="ChEBI" id="CHEBI:57540"/>
        <dbReference type="ChEBI" id="CHEBI:57945"/>
        <dbReference type="EC" id="1.5.1.54"/>
    </reaction>
    <physiologicalReaction direction="right-to-left" evidence="8">
        <dbReference type="Rhea" id="RHEA:19823"/>
    </physiologicalReaction>
</comment>
<keyword evidence="5 9" id="KW-0274">FAD</keyword>
<keyword evidence="6 9" id="KW-0560">Oxidoreductase</keyword>
<keyword evidence="13" id="KW-1185">Reference proteome</keyword>
<comment type="pathway">
    <text evidence="2 9">One-carbon metabolism; tetrahydrofolate interconversion.</text>
</comment>
<dbReference type="SUPFAM" id="SSF51730">
    <property type="entry name" value="FAD-linked oxidoreductase"/>
    <property type="match status" value="1"/>
</dbReference>
<dbReference type="PANTHER" id="PTHR45754:SF3">
    <property type="entry name" value="METHYLENETETRAHYDROFOLATE REDUCTASE (NADPH)"/>
    <property type="match status" value="1"/>
</dbReference>
<comment type="similarity">
    <text evidence="3 9">Belongs to the methylenetetrahydrofolate reductase family.</text>
</comment>
<dbReference type="GO" id="GO:0035999">
    <property type="term" value="P:tetrahydrofolate interconversion"/>
    <property type="evidence" value="ECO:0007669"/>
    <property type="project" value="UniProtKB-UniPathway"/>
</dbReference>
<dbReference type="InterPro" id="IPR029041">
    <property type="entry name" value="FAD-linked_oxidoreductase-like"/>
</dbReference>
<feature type="domain" description="Methylene-tetrahydrofolate reductase C-terminal-like" evidence="11">
    <location>
        <begin position="40"/>
        <end position="119"/>
    </location>
</feature>
<evidence type="ECO:0000256" key="10">
    <source>
        <dbReference type="SAM" id="MobiDB-lite"/>
    </source>
</evidence>
<evidence type="ECO:0000259" key="11">
    <source>
        <dbReference type="Pfam" id="PF12225"/>
    </source>
</evidence>
<accession>A0A1H5XF45</accession>
<dbReference type="EMBL" id="CP018839">
    <property type="protein sequence ID" value="APR05529.1"/>
    <property type="molecule type" value="Genomic_DNA"/>
</dbReference>
<dbReference type="OrthoDB" id="9795431at2"/>
<dbReference type="GO" id="GO:0106312">
    <property type="term" value="F:methylenetetrahydrofolate reductase (NADH) activity"/>
    <property type="evidence" value="ECO:0007669"/>
    <property type="project" value="UniProtKB-EC"/>
</dbReference>
<evidence type="ECO:0000313" key="12">
    <source>
        <dbReference type="EMBL" id="APR05529.1"/>
    </source>
</evidence>
<dbReference type="GO" id="GO:0009086">
    <property type="term" value="P:methionine biosynthetic process"/>
    <property type="evidence" value="ECO:0007669"/>
    <property type="project" value="TreeGrafter"/>
</dbReference>
<dbReference type="UniPathway" id="UPA00193"/>
<evidence type="ECO:0000256" key="6">
    <source>
        <dbReference type="ARBA" id="ARBA00023002"/>
    </source>
</evidence>
<dbReference type="KEGG" id="tcl:Tchl_2703"/>
<dbReference type="GO" id="GO:0005829">
    <property type="term" value="C:cytosol"/>
    <property type="evidence" value="ECO:0007669"/>
    <property type="project" value="TreeGrafter"/>
</dbReference>
<gene>
    <name evidence="12" type="ORF">Tchl_2703</name>
</gene>
<dbReference type="Gene3D" id="3.20.20.220">
    <property type="match status" value="1"/>
</dbReference>
<feature type="region of interest" description="Disordered" evidence="10">
    <location>
        <begin position="467"/>
        <end position="486"/>
    </location>
</feature>
<dbReference type="STRING" id="96773.Tchl_2703"/>
<dbReference type="CDD" id="cd00537">
    <property type="entry name" value="MTHFR"/>
    <property type="match status" value="1"/>
</dbReference>
<dbReference type="InterPro" id="IPR022026">
    <property type="entry name" value="DUF5981"/>
</dbReference>
<proteinExistence type="inferred from homology"/>
<feature type="compositionally biased region" description="Low complexity" evidence="10">
    <location>
        <begin position="474"/>
        <end position="486"/>
    </location>
</feature>
<comment type="cofactor">
    <cofactor evidence="1 9">
        <name>FAD</name>
        <dbReference type="ChEBI" id="CHEBI:57692"/>
    </cofactor>
</comment>
<dbReference type="PANTHER" id="PTHR45754">
    <property type="entry name" value="METHYLENETETRAHYDROFOLATE REDUCTASE"/>
    <property type="match status" value="1"/>
</dbReference>
<name>A0A1H5XF45_9RHOO</name>
<organism evidence="12 13">
    <name type="scientific">Thauera chlorobenzoica</name>
    <dbReference type="NCBI Taxonomy" id="96773"/>
    <lineage>
        <taxon>Bacteria</taxon>
        <taxon>Pseudomonadati</taxon>
        <taxon>Pseudomonadota</taxon>
        <taxon>Betaproteobacteria</taxon>
        <taxon>Rhodocyclales</taxon>
        <taxon>Zoogloeaceae</taxon>
        <taxon>Thauera</taxon>
    </lineage>
</organism>
<keyword evidence="4 9" id="KW-0285">Flavoprotein</keyword>